<dbReference type="SUPFAM" id="SSF49478">
    <property type="entry name" value="Cna protein B-type domain"/>
    <property type="match status" value="1"/>
</dbReference>
<gene>
    <name evidence="3" type="ORF">A2982_03450</name>
</gene>
<organism evidence="3 4">
    <name type="scientific">candidate division WWE3 bacterium RIFCSPLOWO2_01_FULL_39_13</name>
    <dbReference type="NCBI Taxonomy" id="1802624"/>
    <lineage>
        <taxon>Bacteria</taxon>
        <taxon>Katanobacteria</taxon>
    </lineage>
</organism>
<evidence type="ECO:0000256" key="1">
    <source>
        <dbReference type="SAM" id="Coils"/>
    </source>
</evidence>
<name>A0A1F4V3H2_UNCKA</name>
<keyword evidence="2" id="KW-0472">Membrane</keyword>
<dbReference type="AlphaFoldDB" id="A0A1F4V3H2"/>
<feature type="transmembrane region" description="Helical" evidence="2">
    <location>
        <begin position="33"/>
        <end position="51"/>
    </location>
</feature>
<keyword evidence="2" id="KW-1133">Transmembrane helix</keyword>
<feature type="transmembrane region" description="Helical" evidence="2">
    <location>
        <begin position="58"/>
        <end position="80"/>
    </location>
</feature>
<dbReference type="EMBL" id="MEVH01000015">
    <property type="protein sequence ID" value="OGC51699.1"/>
    <property type="molecule type" value="Genomic_DNA"/>
</dbReference>
<evidence type="ECO:0000313" key="3">
    <source>
        <dbReference type="EMBL" id="OGC51699.1"/>
    </source>
</evidence>
<comment type="caution">
    <text evidence="3">The sequence shown here is derived from an EMBL/GenBank/DDBJ whole genome shotgun (WGS) entry which is preliminary data.</text>
</comment>
<feature type="coiled-coil region" evidence="1">
    <location>
        <begin position="338"/>
        <end position="417"/>
    </location>
</feature>
<proteinExistence type="predicted"/>
<accession>A0A1F4V3H2</accession>
<protein>
    <recommendedName>
        <fullName evidence="5">SD-repeat containing protein B domain-containing protein</fullName>
    </recommendedName>
</protein>
<evidence type="ECO:0000256" key="2">
    <source>
        <dbReference type="SAM" id="Phobius"/>
    </source>
</evidence>
<evidence type="ECO:0008006" key="5">
    <source>
        <dbReference type="Google" id="ProtNLM"/>
    </source>
</evidence>
<evidence type="ECO:0000313" key="4">
    <source>
        <dbReference type="Proteomes" id="UP000178771"/>
    </source>
</evidence>
<keyword evidence="1" id="KW-0175">Coiled coil</keyword>
<dbReference type="InterPro" id="IPR013783">
    <property type="entry name" value="Ig-like_fold"/>
</dbReference>
<dbReference type="Pfam" id="PF12666">
    <property type="entry name" value="PrgI"/>
    <property type="match status" value="1"/>
</dbReference>
<dbReference type="STRING" id="1802624.A2982_03450"/>
<sequence length="530" mass="58968">MPIKEETIEGSAGRRHPVPQNVMDVEFKVVGDLTVRQLMYLFAGMSLAYIFHKSGLPAFWRWVFMLLIGGLSVAVAFVPIQERSLDKWLISFIKAMTGPGQRVWRKSYTPPAYFLADYAQIIRNEIITLTPAKSRSKLDEYLGQLPEIQTDIDKYEDMNLKNIHSAFASSTADLPIDIPQSDRLPDMRGTPAVALETQEEPEPSELPEFKLPGIKTSEAKTPEVKTLKPAKKKMDQDEIESKLDFMEGFDRRPVKIDITSPGPIDRALVNLPPELRGEINIATKSKLPTTILTEDVEEIKRQEDKLAKQAGELLEVMKKARVQLKYSADDPSQNEGRIEFYRTKYENISKEREKISEKISQSKGKGIDQDQADNVSLEVKDTVKSLTENNRNLKNKLTQIQSELDFLKDKAKQIEMAGSQSTSTTPADTGSGLAASPIGFNNADPNVITGIVKGRSGDLVEGAVIIIKDGDGDVVRALKTNKLGQFKTQTSLPDGKYTIEVIKGGEKFDIISVKATGKNIPPVYLVAKET</sequence>
<dbReference type="Gene3D" id="2.60.40.10">
    <property type="entry name" value="Immunoglobulins"/>
    <property type="match status" value="1"/>
</dbReference>
<dbReference type="Proteomes" id="UP000178771">
    <property type="component" value="Unassembled WGS sequence"/>
</dbReference>
<keyword evidence="2" id="KW-0812">Transmembrane</keyword>
<dbReference type="InterPro" id="IPR024414">
    <property type="entry name" value="Uncharacterised_PrgI"/>
</dbReference>
<reference evidence="3 4" key="1">
    <citation type="journal article" date="2016" name="Nat. Commun.">
        <title>Thousands of microbial genomes shed light on interconnected biogeochemical processes in an aquifer system.</title>
        <authorList>
            <person name="Anantharaman K."/>
            <person name="Brown C.T."/>
            <person name="Hug L.A."/>
            <person name="Sharon I."/>
            <person name="Castelle C.J."/>
            <person name="Probst A.J."/>
            <person name="Thomas B.C."/>
            <person name="Singh A."/>
            <person name="Wilkins M.J."/>
            <person name="Karaoz U."/>
            <person name="Brodie E.L."/>
            <person name="Williams K.H."/>
            <person name="Hubbard S.S."/>
            <person name="Banfield J.F."/>
        </authorList>
    </citation>
    <scope>NUCLEOTIDE SEQUENCE [LARGE SCALE GENOMIC DNA]</scope>
</reference>